<dbReference type="PANTHER" id="PTHR11328:SF24">
    <property type="entry name" value="MAJOR FACILITATOR SUPERFAMILY (MFS) PROFILE DOMAIN-CONTAINING PROTEIN"/>
    <property type="match status" value="1"/>
</dbReference>
<comment type="similarity">
    <text evidence="1">Belongs to the sodium:galactoside symporter (TC 2.A.2) family.</text>
</comment>
<feature type="transmembrane region" description="Helical" evidence="2">
    <location>
        <begin position="183"/>
        <end position="204"/>
    </location>
</feature>
<dbReference type="GO" id="GO:0015293">
    <property type="term" value="F:symporter activity"/>
    <property type="evidence" value="ECO:0007669"/>
    <property type="project" value="InterPro"/>
</dbReference>
<keyword evidence="4" id="KW-1185">Reference proteome</keyword>
<evidence type="ECO:0000313" key="3">
    <source>
        <dbReference type="EMBL" id="PZX19246.1"/>
    </source>
</evidence>
<feature type="transmembrane region" description="Helical" evidence="2">
    <location>
        <begin position="432"/>
        <end position="455"/>
    </location>
</feature>
<dbReference type="OrthoDB" id="9764596at2"/>
<keyword evidence="2" id="KW-1133">Transmembrane helix</keyword>
<proteinExistence type="inferred from homology"/>
<keyword evidence="2" id="KW-0812">Transmembrane</keyword>
<dbReference type="Gene3D" id="1.20.1250.20">
    <property type="entry name" value="MFS general substrate transporter like domains"/>
    <property type="match status" value="2"/>
</dbReference>
<evidence type="ECO:0000256" key="2">
    <source>
        <dbReference type="SAM" id="Phobius"/>
    </source>
</evidence>
<comment type="caution">
    <text evidence="3">The sequence shown here is derived from an EMBL/GenBank/DDBJ whole genome shotgun (WGS) entry which is preliminary data.</text>
</comment>
<gene>
    <name evidence="3" type="ORF">LX69_00913</name>
</gene>
<dbReference type="InterPro" id="IPR039672">
    <property type="entry name" value="MFS_2"/>
</dbReference>
<dbReference type="Pfam" id="PF13347">
    <property type="entry name" value="MFS_2"/>
    <property type="match status" value="2"/>
</dbReference>
<reference evidence="3 4" key="1">
    <citation type="submission" date="2018-06" db="EMBL/GenBank/DDBJ databases">
        <title>Genomic Encyclopedia of Archaeal and Bacterial Type Strains, Phase II (KMG-II): from individual species to whole genera.</title>
        <authorList>
            <person name="Goeker M."/>
        </authorList>
    </citation>
    <scope>NUCLEOTIDE SEQUENCE [LARGE SCALE GENOMIC DNA]</scope>
    <source>
        <strain evidence="3 4">DSM 6779</strain>
    </source>
</reference>
<name>A0A2W7P1D9_9BACT</name>
<dbReference type="CDD" id="cd17332">
    <property type="entry name" value="MFS_MelB_like"/>
    <property type="match status" value="1"/>
</dbReference>
<evidence type="ECO:0000256" key="1">
    <source>
        <dbReference type="ARBA" id="ARBA00009617"/>
    </source>
</evidence>
<feature type="transmembrane region" description="Helical" evidence="2">
    <location>
        <begin position="377"/>
        <end position="397"/>
    </location>
</feature>
<dbReference type="PANTHER" id="PTHR11328">
    <property type="entry name" value="MAJOR FACILITATOR SUPERFAMILY DOMAIN-CONTAINING PROTEIN"/>
    <property type="match status" value="1"/>
</dbReference>
<dbReference type="EMBL" id="QKZK01000005">
    <property type="protein sequence ID" value="PZX19246.1"/>
    <property type="molecule type" value="Genomic_DNA"/>
</dbReference>
<keyword evidence="2" id="KW-0472">Membrane</keyword>
<feature type="transmembrane region" description="Helical" evidence="2">
    <location>
        <begin position="338"/>
        <end position="357"/>
    </location>
</feature>
<feature type="transmembrane region" description="Helical" evidence="2">
    <location>
        <begin position="298"/>
        <end position="317"/>
    </location>
</feature>
<feature type="transmembrane region" description="Helical" evidence="2">
    <location>
        <begin position="112"/>
        <end position="128"/>
    </location>
</feature>
<protein>
    <submittedName>
        <fullName evidence="3">GPH family glycoside/pentoside/hexuronide:cation symporter</fullName>
    </submittedName>
</protein>
<feature type="transmembrane region" description="Helical" evidence="2">
    <location>
        <begin position="514"/>
        <end position="541"/>
    </location>
</feature>
<organism evidence="3 4">
    <name type="scientific">Breznakibacter xylanolyticus</name>
    <dbReference type="NCBI Taxonomy" id="990"/>
    <lineage>
        <taxon>Bacteria</taxon>
        <taxon>Pseudomonadati</taxon>
        <taxon>Bacteroidota</taxon>
        <taxon>Bacteroidia</taxon>
        <taxon>Marinilabiliales</taxon>
        <taxon>Marinilabiliaceae</taxon>
        <taxon>Breznakibacter</taxon>
    </lineage>
</organism>
<dbReference type="GO" id="GO:0005886">
    <property type="term" value="C:plasma membrane"/>
    <property type="evidence" value="ECO:0007669"/>
    <property type="project" value="TreeGrafter"/>
</dbReference>
<evidence type="ECO:0000313" key="4">
    <source>
        <dbReference type="Proteomes" id="UP000249239"/>
    </source>
</evidence>
<dbReference type="Proteomes" id="UP000249239">
    <property type="component" value="Unassembled WGS sequence"/>
</dbReference>
<feature type="transmembrane region" description="Helical" evidence="2">
    <location>
        <begin position="72"/>
        <end position="91"/>
    </location>
</feature>
<dbReference type="InterPro" id="IPR036259">
    <property type="entry name" value="MFS_trans_sf"/>
</dbReference>
<dbReference type="AlphaFoldDB" id="A0A2W7P1D9"/>
<dbReference type="GO" id="GO:0008643">
    <property type="term" value="P:carbohydrate transport"/>
    <property type="evidence" value="ECO:0007669"/>
    <property type="project" value="InterPro"/>
</dbReference>
<feature type="transmembrane region" description="Helical" evidence="2">
    <location>
        <begin position="409"/>
        <end position="426"/>
    </location>
</feature>
<accession>A0A2W7P1D9</accession>
<feature type="transmembrane region" description="Helical" evidence="2">
    <location>
        <begin position="475"/>
        <end position="502"/>
    </location>
</feature>
<dbReference type="SUPFAM" id="SSF103473">
    <property type="entry name" value="MFS general substrate transporter"/>
    <property type="match status" value="2"/>
</dbReference>
<sequence>MHASERIFFVLFPECVILTLNKILRVNQNQRNVEKIKIREKIGYALGDGAANIAWRGVSTFLLFFYTDVFGITAAAAGVLLFIARLSDGVSDVAMGIIGDRTNSKFGKFRPWILWTAIPLAVILSLLFTTPDLGMTGKIVYAYITYILFTLIYTANNIPYGALMAVMTGDNKERTSIGSYRMVGAFAGGMIVQGALLFLVAHFGNVNPSINITKLENTKYNVVVSSSQDVPNANIKTKDGIAKIYWAEAKEGTTNTPSPYVSFTMSANEKYSFIVDGESGLTTEKISLINQKKGYSNSIYVLSVFLAIFMIITFMSTKERVYPPKAQKSNLIQDLKDLFSNKPWLVLLVVGLFWTIYNSIKQGMTLYYFTLYLNNQLLSASYLVALMLASIAGAMATAPLGKKLGKKNLFIYALLFSGAVNALFVFCGPKDIGAIFTIGIISEFGAAIFPTLFFAMLGDTADYSEFKNNRRATGLVYSAGSFVTKFGGGVAAAFIGAVLAAFHYNGMDSTTIEGAIPAVIMLMSWIPAVIAFIAAGIMTLYPLNQPKMDNITEELYQRRLKEATSVKD</sequence>
<feature type="transmembrane region" description="Helical" evidence="2">
    <location>
        <begin position="140"/>
        <end position="163"/>
    </location>
</feature>